<reference evidence="2 3" key="1">
    <citation type="submission" date="2020-08" db="EMBL/GenBank/DDBJ databases">
        <title>Winkia gen. nov., sp. nov., isolated from faeces of the Anser albifrons in China.</title>
        <authorList>
            <person name="Liu Q."/>
        </authorList>
    </citation>
    <scope>NUCLEOTIDE SEQUENCE [LARGE SCALE GENOMIC DNA]</scope>
    <source>
        <strain evidence="2 3">C62</strain>
    </source>
</reference>
<evidence type="ECO:0000256" key="1">
    <source>
        <dbReference type="SAM" id="Phobius"/>
    </source>
</evidence>
<dbReference type="PROSITE" id="PS51257">
    <property type="entry name" value="PROKAR_LIPOPROTEIN"/>
    <property type="match status" value="1"/>
</dbReference>
<evidence type="ECO:0000313" key="2">
    <source>
        <dbReference type="EMBL" id="MBD3689252.1"/>
    </source>
</evidence>
<dbReference type="RefSeq" id="WP_191071317.1">
    <property type="nucleotide sequence ID" value="NZ_CP060506.1"/>
</dbReference>
<organism evidence="2 3">
    <name type="scientific">Nanchangia anserum</name>
    <dbReference type="NCBI Taxonomy" id="2692125"/>
    <lineage>
        <taxon>Bacteria</taxon>
        <taxon>Bacillati</taxon>
        <taxon>Actinomycetota</taxon>
        <taxon>Actinomycetes</taxon>
        <taxon>Actinomycetales</taxon>
        <taxon>Actinomycetaceae</taxon>
        <taxon>Nanchangia</taxon>
    </lineage>
</organism>
<dbReference type="AlphaFoldDB" id="A0A8I0G7H3"/>
<proteinExistence type="predicted"/>
<keyword evidence="1" id="KW-1133">Transmembrane helix</keyword>
<name>A0A8I0G7H3_9ACTO</name>
<keyword evidence="1" id="KW-0472">Membrane</keyword>
<keyword evidence="1" id="KW-0812">Transmembrane</keyword>
<evidence type="ECO:0000313" key="3">
    <source>
        <dbReference type="Proteomes" id="UP000627538"/>
    </source>
</evidence>
<evidence type="ECO:0008006" key="4">
    <source>
        <dbReference type="Google" id="ProtNLM"/>
    </source>
</evidence>
<dbReference type="Proteomes" id="UP000627538">
    <property type="component" value="Unassembled WGS sequence"/>
</dbReference>
<dbReference type="EMBL" id="JACRUO010000001">
    <property type="protein sequence ID" value="MBD3689252.1"/>
    <property type="molecule type" value="Genomic_DNA"/>
</dbReference>
<comment type="caution">
    <text evidence="2">The sequence shown here is derived from an EMBL/GenBank/DDBJ whole genome shotgun (WGS) entry which is preliminary data.</text>
</comment>
<sequence length="171" mass="17888">MKFQRAAVAATDPARRRERARRRRLVGVVCIGVACVLAAGIALWVSGVGAGGYSSPTELARAYTQAARSGDAATLCDTVSPEDRDSLEAGAGVRGDGGCAELMGALVSSAKSSDGEAGSFRYVVAAEDAETARVRVLRDGKDYDTVYARKVGARGRWYLDLTLPSEGGEGR</sequence>
<feature type="transmembrane region" description="Helical" evidence="1">
    <location>
        <begin position="25"/>
        <end position="45"/>
    </location>
</feature>
<accession>A0A8I0G7H3</accession>
<gene>
    <name evidence="2" type="ORF">H8R10_03275</name>
</gene>
<protein>
    <recommendedName>
        <fullName evidence="4">DUF4878 domain-containing protein</fullName>
    </recommendedName>
</protein>
<keyword evidence="3" id="KW-1185">Reference proteome</keyword>